<name>A0ACC4ECB6_PURLI</name>
<gene>
    <name evidence="1" type="ORF">ACCO45_002634</name>
</gene>
<dbReference type="EMBL" id="JBGNUJ010000002">
    <property type="protein sequence ID" value="KAL3965630.1"/>
    <property type="molecule type" value="Genomic_DNA"/>
</dbReference>
<evidence type="ECO:0000313" key="2">
    <source>
        <dbReference type="Proteomes" id="UP001638806"/>
    </source>
</evidence>
<accession>A0ACC4ECB6</accession>
<protein>
    <submittedName>
        <fullName evidence="1">Uncharacterized protein</fullName>
    </submittedName>
</protein>
<evidence type="ECO:0000313" key="1">
    <source>
        <dbReference type="EMBL" id="KAL3965630.1"/>
    </source>
</evidence>
<proteinExistence type="predicted"/>
<reference evidence="1" key="1">
    <citation type="submission" date="2024-12" db="EMBL/GenBank/DDBJ databases">
        <title>Comparative genomics and development of molecular markers within Purpureocillium lilacinum and among Purpureocillium species.</title>
        <authorList>
            <person name="Yeh Z.-Y."/>
            <person name="Ni N.-T."/>
            <person name="Lo P.-H."/>
            <person name="Mushyakhwo K."/>
            <person name="Lin C.-F."/>
            <person name="Nai Y.-S."/>
        </authorList>
    </citation>
    <scope>NUCLEOTIDE SEQUENCE</scope>
    <source>
        <strain evidence="1">NCHU-NPUST-175</strain>
    </source>
</reference>
<comment type="caution">
    <text evidence="1">The sequence shown here is derived from an EMBL/GenBank/DDBJ whole genome shotgun (WGS) entry which is preliminary data.</text>
</comment>
<organism evidence="1 2">
    <name type="scientific">Purpureocillium lilacinum</name>
    <name type="common">Paecilomyces lilacinus</name>
    <dbReference type="NCBI Taxonomy" id="33203"/>
    <lineage>
        <taxon>Eukaryota</taxon>
        <taxon>Fungi</taxon>
        <taxon>Dikarya</taxon>
        <taxon>Ascomycota</taxon>
        <taxon>Pezizomycotina</taxon>
        <taxon>Sordariomycetes</taxon>
        <taxon>Hypocreomycetidae</taxon>
        <taxon>Hypocreales</taxon>
        <taxon>Ophiocordycipitaceae</taxon>
        <taxon>Purpureocillium</taxon>
    </lineage>
</organism>
<dbReference type="Proteomes" id="UP001638806">
    <property type="component" value="Unassembled WGS sequence"/>
</dbReference>
<sequence length="281" mass="28861">MTSTPATHVPLFPSAVTSLCPHHQPPRPELDRGPLPDPPPTSLAGLSPSVMYPKTIVAALAPLALVARASVDFDMDDVPTSCKTICGPIGQLSDRCDTDLRSDIDRDEKLLEAQCVCTNRSFDVAKIAALCADCMHQSANGRRRRDDDDNRADQDDLKDIDNIMSTCGFTSTKYNPSATGQVQSITVAATAATDISQLTTTMTGGTQPAQTSASGSNGTTQSAVTKTTTMTSGSSTITSTVTSGGTQASAASSTSTGGAAATRAPVIAYMAGAAVAGGLML</sequence>
<keyword evidence="2" id="KW-1185">Reference proteome</keyword>